<sequence>MFKNSTKIAIVHDWLDVYAGAEKVLECLLSMFPNADLFCIVDYMPADKRGFLAKIKITTT</sequence>
<comment type="caution">
    <text evidence="1">The sequence shown here is derived from an EMBL/GenBank/DDBJ whole genome shotgun (WGS) entry which is preliminary data.</text>
</comment>
<organism evidence="1 2">
    <name type="scientific">Klebsiella pneumoniae</name>
    <dbReference type="NCBI Taxonomy" id="573"/>
    <lineage>
        <taxon>Bacteria</taxon>
        <taxon>Pseudomonadati</taxon>
        <taxon>Pseudomonadota</taxon>
        <taxon>Gammaproteobacteria</taxon>
        <taxon>Enterobacterales</taxon>
        <taxon>Enterobacteriaceae</taxon>
        <taxon>Klebsiella/Raoultella group</taxon>
        <taxon>Klebsiella</taxon>
        <taxon>Klebsiella pneumoniae complex</taxon>
    </lineage>
</organism>
<evidence type="ECO:0000313" key="2">
    <source>
        <dbReference type="Proteomes" id="UP000245817"/>
    </source>
</evidence>
<name>A0AAX1BJU6_KLEPN</name>
<accession>A0AAX1BJU6</accession>
<gene>
    <name evidence="1" type="ORF">CP554_28580</name>
</gene>
<dbReference type="EMBL" id="PCFF01000228">
    <property type="protein sequence ID" value="PVU53997.1"/>
    <property type="molecule type" value="Genomic_DNA"/>
</dbReference>
<proteinExistence type="predicted"/>
<reference evidence="1 2" key="1">
    <citation type="submission" date="2017-09" db="EMBL/GenBank/DDBJ databases">
        <title>Molecular Epidemiology of Livestock-Associated Methicillin Resistant Staphylococcus aureus (LA-MRSA) and Extended-Spectrum Beta-Lactamase (ESBL)-Producing Enterobacteriaceae in Pigs and Exposed Workers in Cameroon and South Africa.</title>
        <authorList>
            <person name="Founou L."/>
            <person name="Founou R.C."/>
            <person name="Allam M."/>
            <person name="Ismail A."/>
            <person name="Essack S.Y."/>
        </authorList>
    </citation>
    <scope>NUCLEOTIDE SEQUENCE [LARGE SCALE GENOMIC DNA]</scope>
    <source>
        <strain evidence="1 2">HH516E4IA</strain>
    </source>
</reference>
<evidence type="ECO:0000313" key="1">
    <source>
        <dbReference type="EMBL" id="PVU53997.1"/>
    </source>
</evidence>
<dbReference type="GO" id="GO:0016740">
    <property type="term" value="F:transferase activity"/>
    <property type="evidence" value="ECO:0007669"/>
    <property type="project" value="UniProtKB-KW"/>
</dbReference>
<dbReference type="Proteomes" id="UP000245817">
    <property type="component" value="Unassembled WGS sequence"/>
</dbReference>
<feature type="non-terminal residue" evidence="1">
    <location>
        <position position="60"/>
    </location>
</feature>
<dbReference type="AlphaFoldDB" id="A0AAX1BJU6"/>
<keyword evidence="1" id="KW-0808">Transferase</keyword>
<protein>
    <submittedName>
        <fullName evidence="1">Glycosyl transferase family 1</fullName>
    </submittedName>
</protein>